<evidence type="ECO:0000256" key="2">
    <source>
        <dbReference type="SAM" id="Phobius"/>
    </source>
</evidence>
<dbReference type="OrthoDB" id="5151975at2759"/>
<feature type="region of interest" description="Disordered" evidence="1">
    <location>
        <begin position="93"/>
        <end position="127"/>
    </location>
</feature>
<dbReference type="Proteomes" id="UP000024376">
    <property type="component" value="Unassembled WGS sequence"/>
</dbReference>
<name>A0A024SHL0_HYPJR</name>
<gene>
    <name evidence="3" type="ORF">M419DRAFT_74997</name>
</gene>
<sequence length="127" mass="13851">MYISSHLAQIEALRRRAPQTAYMQKQGDNSIISNILQRTASIIKRSDSAIHRRSGSAAHTNLIIGLVVGFTLAAFIIGVCVFICCYGDSIRFSKKKHGHRRRSTSSKGSRHSKAKEGEHAEGAAEGA</sequence>
<organism evidence="3 4">
    <name type="scientific">Hypocrea jecorina (strain ATCC 56765 / BCRC 32924 / NRRL 11460 / Rut C-30)</name>
    <name type="common">Trichoderma reesei</name>
    <dbReference type="NCBI Taxonomy" id="1344414"/>
    <lineage>
        <taxon>Eukaryota</taxon>
        <taxon>Fungi</taxon>
        <taxon>Dikarya</taxon>
        <taxon>Ascomycota</taxon>
        <taxon>Pezizomycotina</taxon>
        <taxon>Sordariomycetes</taxon>
        <taxon>Hypocreomycetidae</taxon>
        <taxon>Hypocreales</taxon>
        <taxon>Hypocreaceae</taxon>
        <taxon>Trichoderma</taxon>
    </lineage>
</organism>
<dbReference type="KEGG" id="trr:M419DRAFT_74997"/>
<reference evidence="4" key="1">
    <citation type="journal article" date="2013" name="Ind. Biotechnol.">
        <title>Comparative genomics analysis of Trichoderma reesei strains.</title>
        <authorList>
            <person name="Koike H."/>
            <person name="Aerts A."/>
            <person name="LaButti K."/>
            <person name="Grigoriev I.V."/>
            <person name="Baker S.E."/>
        </authorList>
    </citation>
    <scope>NUCLEOTIDE SEQUENCE [LARGE SCALE GENOMIC DNA]</scope>
    <source>
        <strain evidence="4">ATCC 56765 / BCRC 32924 / NRRL 11460 / Rut C-30</strain>
    </source>
</reference>
<evidence type="ECO:0000313" key="4">
    <source>
        <dbReference type="Proteomes" id="UP000024376"/>
    </source>
</evidence>
<feature type="transmembrane region" description="Helical" evidence="2">
    <location>
        <begin position="62"/>
        <end position="86"/>
    </location>
</feature>
<proteinExistence type="predicted"/>
<keyword evidence="2" id="KW-1133">Transmembrane helix</keyword>
<evidence type="ECO:0000313" key="3">
    <source>
        <dbReference type="EMBL" id="ETS03682.1"/>
    </source>
</evidence>
<protein>
    <submittedName>
        <fullName evidence="3">Uncharacterized protein</fullName>
    </submittedName>
</protein>
<dbReference type="AlphaFoldDB" id="A0A024SHL0"/>
<keyword evidence="2" id="KW-0812">Transmembrane</keyword>
<evidence type="ECO:0000256" key="1">
    <source>
        <dbReference type="SAM" id="MobiDB-lite"/>
    </source>
</evidence>
<feature type="compositionally biased region" description="Basic residues" evidence="1">
    <location>
        <begin position="93"/>
        <end position="113"/>
    </location>
</feature>
<accession>A0A024SHL0</accession>
<dbReference type="EMBL" id="KI911142">
    <property type="protein sequence ID" value="ETS03682.1"/>
    <property type="molecule type" value="Genomic_DNA"/>
</dbReference>
<feature type="compositionally biased region" description="Basic and acidic residues" evidence="1">
    <location>
        <begin position="114"/>
        <end position="127"/>
    </location>
</feature>
<dbReference type="HOGENOM" id="CLU_161542_0_0_1"/>
<keyword evidence="2" id="KW-0472">Membrane</keyword>